<name>A0A841LCF9_9SPHN</name>
<dbReference type="Gene3D" id="3.30.110.70">
    <property type="entry name" value="Hypothetical protein apc22750. Chain B"/>
    <property type="match status" value="1"/>
</dbReference>
<dbReference type="EMBL" id="JACIIV010000022">
    <property type="protein sequence ID" value="MBB6228673.1"/>
    <property type="molecule type" value="Genomic_DNA"/>
</dbReference>
<dbReference type="SUPFAM" id="SSF117782">
    <property type="entry name" value="YbjQ-like"/>
    <property type="match status" value="1"/>
</dbReference>
<dbReference type="HAMAP" id="MF_00338">
    <property type="entry name" value="UPF0145"/>
    <property type="match status" value="1"/>
</dbReference>
<accession>A0A841LCF9</accession>
<dbReference type="InterPro" id="IPR002765">
    <property type="entry name" value="UPF0145_YbjQ-like"/>
</dbReference>
<evidence type="ECO:0000256" key="2">
    <source>
        <dbReference type="HAMAP-Rule" id="MF_00338"/>
    </source>
</evidence>
<dbReference type="InterPro" id="IPR035439">
    <property type="entry name" value="UPF0145_dom_sf"/>
</dbReference>
<dbReference type="Pfam" id="PF01906">
    <property type="entry name" value="YbjQ_1"/>
    <property type="match status" value="1"/>
</dbReference>
<proteinExistence type="inferred from homology"/>
<dbReference type="RefSeq" id="WP_184201446.1">
    <property type="nucleotide sequence ID" value="NZ_BMOX01000169.1"/>
</dbReference>
<evidence type="ECO:0000313" key="4">
    <source>
        <dbReference type="Proteomes" id="UP000538147"/>
    </source>
</evidence>
<dbReference type="Proteomes" id="UP000538147">
    <property type="component" value="Unassembled WGS sequence"/>
</dbReference>
<dbReference type="PANTHER" id="PTHR34068:SF1">
    <property type="entry name" value="UPF0145 PROTEIN YBJQ"/>
    <property type="match status" value="1"/>
</dbReference>
<organism evidence="3 4">
    <name type="scientific">Polymorphobacter multimanifer</name>
    <dbReference type="NCBI Taxonomy" id="1070431"/>
    <lineage>
        <taxon>Bacteria</taxon>
        <taxon>Pseudomonadati</taxon>
        <taxon>Pseudomonadota</taxon>
        <taxon>Alphaproteobacteria</taxon>
        <taxon>Sphingomonadales</taxon>
        <taxon>Sphingosinicellaceae</taxon>
        <taxon>Polymorphobacter</taxon>
    </lineage>
</organism>
<protein>
    <recommendedName>
        <fullName evidence="2">UPF0145 protein FHS79_002863</fullName>
    </recommendedName>
</protein>
<comment type="caution">
    <text evidence="3">The sequence shown here is derived from an EMBL/GenBank/DDBJ whole genome shotgun (WGS) entry which is preliminary data.</text>
</comment>
<evidence type="ECO:0000313" key="3">
    <source>
        <dbReference type="EMBL" id="MBB6228673.1"/>
    </source>
</evidence>
<dbReference type="AlphaFoldDB" id="A0A841LCF9"/>
<evidence type="ECO:0000256" key="1">
    <source>
        <dbReference type="ARBA" id="ARBA00010751"/>
    </source>
</evidence>
<keyword evidence="4" id="KW-1185">Reference proteome</keyword>
<sequence length="106" mass="11213">MIISTTHTIEGRRIVEHLGVVAGEAIMGANIFRDFFAGIRDIVGGRAGSYEQALRTGRDQATAEMVAEAESRGANAIVGVDLDYTTLGANESMIMVALSGTAVRLE</sequence>
<comment type="similarity">
    <text evidence="1 2">Belongs to the UPF0145 family.</text>
</comment>
<reference evidence="3 4" key="1">
    <citation type="submission" date="2020-08" db="EMBL/GenBank/DDBJ databases">
        <title>Genomic Encyclopedia of Type Strains, Phase IV (KMG-IV): sequencing the most valuable type-strain genomes for metagenomic binning, comparative biology and taxonomic classification.</title>
        <authorList>
            <person name="Goeker M."/>
        </authorList>
    </citation>
    <scope>NUCLEOTIDE SEQUENCE [LARGE SCALE GENOMIC DNA]</scope>
    <source>
        <strain evidence="3 4">DSM 102189</strain>
    </source>
</reference>
<gene>
    <name evidence="3" type="ORF">FHS79_002863</name>
</gene>
<dbReference type="PANTHER" id="PTHR34068">
    <property type="entry name" value="UPF0145 PROTEIN YBJQ"/>
    <property type="match status" value="1"/>
</dbReference>